<dbReference type="GO" id="GO:0006506">
    <property type="term" value="P:GPI anchor biosynthetic process"/>
    <property type="evidence" value="ECO:0007669"/>
    <property type="project" value="TreeGrafter"/>
</dbReference>
<dbReference type="EMBL" id="JAEHOC010000068">
    <property type="protein sequence ID" value="KAG2424198.1"/>
    <property type="molecule type" value="Genomic_DNA"/>
</dbReference>
<evidence type="ECO:0000256" key="5">
    <source>
        <dbReference type="ARBA" id="ARBA00023136"/>
    </source>
</evidence>
<evidence type="ECO:0000256" key="7">
    <source>
        <dbReference type="SAM" id="Phobius"/>
    </source>
</evidence>
<gene>
    <name evidence="9" type="ORF">HXX76_014731</name>
</gene>
<dbReference type="PROSITE" id="PS00018">
    <property type="entry name" value="EF_HAND_1"/>
    <property type="match status" value="1"/>
</dbReference>
<dbReference type="GO" id="GO:0005783">
    <property type="term" value="C:endoplasmic reticulum"/>
    <property type="evidence" value="ECO:0007669"/>
    <property type="project" value="TreeGrafter"/>
</dbReference>
<dbReference type="SUPFAM" id="SSF47473">
    <property type="entry name" value="EF-hand"/>
    <property type="match status" value="1"/>
</dbReference>
<keyword evidence="4 7" id="KW-1133">Transmembrane helix</keyword>
<evidence type="ECO:0000259" key="8">
    <source>
        <dbReference type="PROSITE" id="PS50222"/>
    </source>
</evidence>
<dbReference type="InterPro" id="IPR011992">
    <property type="entry name" value="EF-hand-dom_pair"/>
</dbReference>
<evidence type="ECO:0000256" key="6">
    <source>
        <dbReference type="SAM" id="MobiDB-lite"/>
    </source>
</evidence>
<dbReference type="AlphaFoldDB" id="A0A835VSH5"/>
<evidence type="ECO:0000313" key="10">
    <source>
        <dbReference type="Proteomes" id="UP000650467"/>
    </source>
</evidence>
<dbReference type="Pfam" id="PF08510">
    <property type="entry name" value="PIG-P"/>
    <property type="match status" value="1"/>
</dbReference>
<comment type="caution">
    <text evidence="9">The sequence shown here is derived from an EMBL/GenBank/DDBJ whole genome shotgun (WGS) entry which is preliminary data.</text>
</comment>
<evidence type="ECO:0000313" key="9">
    <source>
        <dbReference type="EMBL" id="KAG2424198.1"/>
    </source>
</evidence>
<dbReference type="PANTHER" id="PTHR46346">
    <property type="entry name" value="PHOSPHATIDYLINOSITOL N-ACETYLGLUCOSAMINYLTRANSFERASE SUBUNIT P"/>
    <property type="match status" value="1"/>
</dbReference>
<feature type="region of interest" description="Disordered" evidence="6">
    <location>
        <begin position="180"/>
        <end position="200"/>
    </location>
</feature>
<comment type="subcellular location">
    <subcellularLocation>
        <location evidence="1">Membrane</location>
        <topology evidence="1">Multi-pass membrane protein</topology>
    </subcellularLocation>
</comment>
<feature type="domain" description="EF-hand" evidence="8">
    <location>
        <begin position="143"/>
        <end position="178"/>
    </location>
</feature>
<feature type="transmembrane region" description="Helical" evidence="7">
    <location>
        <begin position="7"/>
        <end position="26"/>
    </location>
</feature>
<dbReference type="PANTHER" id="PTHR46346:SF1">
    <property type="entry name" value="PHOSPHATIDYLINOSITOL N-ACETYLGLUCOSAMINYLTRANSFERASE SUBUNIT P"/>
    <property type="match status" value="1"/>
</dbReference>
<dbReference type="Proteomes" id="UP000650467">
    <property type="component" value="Unassembled WGS sequence"/>
</dbReference>
<evidence type="ECO:0000256" key="2">
    <source>
        <dbReference type="ARBA" id="ARBA00022692"/>
    </source>
</evidence>
<proteinExistence type="predicted"/>
<evidence type="ECO:0000256" key="1">
    <source>
        <dbReference type="ARBA" id="ARBA00004141"/>
    </source>
</evidence>
<dbReference type="InterPro" id="IPR013717">
    <property type="entry name" value="PIG-P"/>
</dbReference>
<dbReference type="OrthoDB" id="690928at2759"/>
<keyword evidence="3" id="KW-0106">Calcium</keyword>
<evidence type="ECO:0000256" key="3">
    <source>
        <dbReference type="ARBA" id="ARBA00022837"/>
    </source>
</evidence>
<keyword evidence="2 7" id="KW-0812">Transmembrane</keyword>
<keyword evidence="5 7" id="KW-0472">Membrane</keyword>
<dbReference type="InterPro" id="IPR002048">
    <property type="entry name" value="EF_hand_dom"/>
</dbReference>
<dbReference type="InterPro" id="IPR018247">
    <property type="entry name" value="EF_Hand_1_Ca_BS"/>
</dbReference>
<name>A0A835VSH5_CHLIN</name>
<organism evidence="9 10">
    <name type="scientific">Chlamydomonas incerta</name>
    <dbReference type="NCBI Taxonomy" id="51695"/>
    <lineage>
        <taxon>Eukaryota</taxon>
        <taxon>Viridiplantae</taxon>
        <taxon>Chlorophyta</taxon>
        <taxon>core chlorophytes</taxon>
        <taxon>Chlorophyceae</taxon>
        <taxon>CS clade</taxon>
        <taxon>Chlamydomonadales</taxon>
        <taxon>Chlamydomonadaceae</taxon>
        <taxon>Chlamydomonas</taxon>
    </lineage>
</organism>
<keyword evidence="10" id="KW-1185">Reference proteome</keyword>
<accession>A0A835VSH5</accession>
<feature type="transmembrane region" description="Helical" evidence="7">
    <location>
        <begin position="46"/>
        <end position="66"/>
    </location>
</feature>
<sequence length="240" mass="26655">MAGDVEVRGFALMLAVRVAYLAFLLWLFTPEAYLQELGITYYPFKYWAVAGPAWLTLALVWGYWVYEGLNMTRVPPLSDSRNLADARCKSAEHVGLRGYTQPTTHAIPPLCHIPPDVPAVAMLDTWRRWRQQQQQQQQPGIRMKRAELSALLAEVDHDGSGKVEYPEFLEIMTVTLQRLSEEKGSEKNEGHAHPAPPHRRAAAATARAYRLALWGDACGGTGATAPDVAALLVVNIINAH</sequence>
<evidence type="ECO:0000256" key="4">
    <source>
        <dbReference type="ARBA" id="ARBA00022989"/>
    </source>
</evidence>
<reference evidence="9" key="1">
    <citation type="journal article" date="2020" name="bioRxiv">
        <title>Comparative genomics of Chlamydomonas.</title>
        <authorList>
            <person name="Craig R.J."/>
            <person name="Hasan A.R."/>
            <person name="Ness R.W."/>
            <person name="Keightley P.D."/>
        </authorList>
    </citation>
    <scope>NUCLEOTIDE SEQUENCE</scope>
    <source>
        <strain evidence="9">SAG 7.73</strain>
    </source>
</reference>
<dbReference type="GO" id="GO:0016020">
    <property type="term" value="C:membrane"/>
    <property type="evidence" value="ECO:0007669"/>
    <property type="project" value="UniProtKB-SubCell"/>
</dbReference>
<dbReference type="GO" id="GO:0005509">
    <property type="term" value="F:calcium ion binding"/>
    <property type="evidence" value="ECO:0007669"/>
    <property type="project" value="InterPro"/>
</dbReference>
<dbReference type="PROSITE" id="PS50222">
    <property type="entry name" value="EF_HAND_2"/>
    <property type="match status" value="1"/>
</dbReference>
<feature type="compositionally biased region" description="Basic and acidic residues" evidence="6">
    <location>
        <begin position="180"/>
        <end position="192"/>
    </location>
</feature>
<protein>
    <recommendedName>
        <fullName evidence="8">EF-hand domain-containing protein</fullName>
    </recommendedName>
</protein>
<dbReference type="InterPro" id="IPR052263">
    <property type="entry name" value="GPI_Anchor_Biosynth"/>
</dbReference>
<dbReference type="Gene3D" id="1.10.238.10">
    <property type="entry name" value="EF-hand"/>
    <property type="match status" value="1"/>
</dbReference>